<dbReference type="Proteomes" id="UP000062645">
    <property type="component" value="Chromosome"/>
</dbReference>
<proteinExistence type="predicted"/>
<feature type="domain" description="Polysaccharide pyruvyl transferase" evidence="1">
    <location>
        <begin position="59"/>
        <end position="335"/>
    </location>
</feature>
<dbReference type="AlphaFoldDB" id="A0A0M3V5Z9"/>
<dbReference type="OrthoDB" id="1814359at2"/>
<reference evidence="3" key="1">
    <citation type="submission" date="2015-07" db="EMBL/GenBank/DDBJ databases">
        <title>Genome Of Nitrogen-Fixing Cyanobacterium Nostoc piscinale CENA21 From Solimoes/Amazon River Floodplain Sediments And Comparative Genomics To Uncover Biosynthetic Natural Products Potential.</title>
        <authorList>
            <person name="Leao T.F."/>
            <person name="Leao P.N."/>
            <person name="Guimaraes P.I."/>
            <person name="de Melo A.G.C."/>
            <person name="Ramos R.T.J."/>
            <person name="Silva A."/>
            <person name="Fiore M.F."/>
            <person name="Schneider M.P.C."/>
        </authorList>
    </citation>
    <scope>NUCLEOTIDE SEQUENCE [LARGE SCALE GENOMIC DNA]</scope>
    <source>
        <strain evidence="3">CENA21</strain>
    </source>
</reference>
<accession>A0A0M3V5Z9</accession>
<keyword evidence="3" id="KW-1185">Reference proteome</keyword>
<evidence type="ECO:0000313" key="2">
    <source>
        <dbReference type="EMBL" id="ALF54793.1"/>
    </source>
</evidence>
<sequence>MKAVITGITGLRNRGVEAMVITTIEQLRQRQPKLAMSILTETLDYDEVRLQQYNVDLISDGSLRPLHKLHRWRNNLSQFYKPIAPAYKDMLRLLDGASVAIASGGDIFSSDYGVNFLKRQLQPLEYALDAGVPVVFLAQSIGPFKTQTEAEIWLNVARRSKLVTVREGFSYKYVTKDLGLSSDIVKHTSDPAFLLPPASPEIVANLRKLYNINPDRPVVALGISQGICRYTRTDYEQHIKVWSQVIKMILDEFGAQVILIPHVHDYRPHNDDRILAGQLQRLFNFDPRVQLAGAEHTASEFKGLISTCDLVVSERMHAAIAGLSSGVCTLPIGYSVKAEGIMTDLLGAEMVHQGLLISAQQFLDIDTACNTIRSAWQQRQQVSAHLNSVLPEIKQRTATNFDLIAQILA</sequence>
<organism evidence="2 3">
    <name type="scientific">Nostoc piscinale CENA21</name>
    <dbReference type="NCBI Taxonomy" id="224013"/>
    <lineage>
        <taxon>Bacteria</taxon>
        <taxon>Bacillati</taxon>
        <taxon>Cyanobacteriota</taxon>
        <taxon>Cyanophyceae</taxon>
        <taxon>Nostocales</taxon>
        <taxon>Nostocaceae</taxon>
        <taxon>Nostoc</taxon>
    </lineage>
</organism>
<dbReference type="STRING" id="224013.ACX27_21320"/>
<evidence type="ECO:0000313" key="3">
    <source>
        <dbReference type="Proteomes" id="UP000062645"/>
    </source>
</evidence>
<dbReference type="GO" id="GO:0016740">
    <property type="term" value="F:transferase activity"/>
    <property type="evidence" value="ECO:0007669"/>
    <property type="project" value="UniProtKB-KW"/>
</dbReference>
<dbReference type="PANTHER" id="PTHR36836:SF1">
    <property type="entry name" value="COLANIC ACID BIOSYNTHESIS PROTEIN WCAK"/>
    <property type="match status" value="1"/>
</dbReference>
<reference evidence="2 3" key="2">
    <citation type="journal article" date="2016" name="Genome Announc.">
        <title>Draft Genome Sequence of the N2-Fixing Cyanobacterium Nostoc piscinale CENA21, Isolated from the Brazilian Amazon Floodplain.</title>
        <authorList>
            <person name="Leao T."/>
            <person name="Guimaraes P.I."/>
            <person name="de Melo A.G."/>
            <person name="Ramos R.T."/>
            <person name="Leao P.N."/>
            <person name="Silva A."/>
            <person name="Fiore M.F."/>
            <person name="Schneider M.P."/>
        </authorList>
    </citation>
    <scope>NUCLEOTIDE SEQUENCE [LARGE SCALE GENOMIC DNA]</scope>
    <source>
        <strain evidence="2 3">CENA21</strain>
    </source>
</reference>
<gene>
    <name evidence="2" type="ORF">ACX27_21320</name>
</gene>
<evidence type="ECO:0000259" key="1">
    <source>
        <dbReference type="Pfam" id="PF04230"/>
    </source>
</evidence>
<dbReference type="RefSeq" id="WP_062295350.1">
    <property type="nucleotide sequence ID" value="NZ_CP012036.1"/>
</dbReference>
<keyword evidence="2" id="KW-0808">Transferase</keyword>
<dbReference type="PATRIC" id="fig|224013.5.peg.5115"/>
<protein>
    <submittedName>
        <fullName evidence="2">Polysaccharide pyruvyl transferase</fullName>
    </submittedName>
</protein>
<dbReference type="InterPro" id="IPR007345">
    <property type="entry name" value="Polysacch_pyruvyl_Trfase"/>
</dbReference>
<dbReference type="PANTHER" id="PTHR36836">
    <property type="entry name" value="COLANIC ACID BIOSYNTHESIS PROTEIN WCAK"/>
    <property type="match status" value="1"/>
</dbReference>
<dbReference type="KEGG" id="npz:ACX27_21320"/>
<dbReference type="EMBL" id="CP012036">
    <property type="protein sequence ID" value="ALF54793.1"/>
    <property type="molecule type" value="Genomic_DNA"/>
</dbReference>
<name>A0A0M3V5Z9_9NOSO</name>
<dbReference type="Pfam" id="PF04230">
    <property type="entry name" value="PS_pyruv_trans"/>
    <property type="match status" value="1"/>
</dbReference>